<keyword evidence="1" id="KW-0472">Membrane</keyword>
<gene>
    <name evidence="2" type="ORF">KU306_05985</name>
</gene>
<proteinExistence type="predicted"/>
<reference evidence="2" key="1">
    <citation type="submission" date="2021-07" db="EMBL/GenBank/DDBJ databases">
        <title>Studies on halocins as antimicrobial molecules from haloarchaea.</title>
        <authorList>
            <person name="Kumar S."/>
            <person name="Khare S.K."/>
        </authorList>
    </citation>
    <scope>NUCLEOTIDE SEQUENCE</scope>
    <source>
        <strain evidence="2">NCIM 5678</strain>
    </source>
</reference>
<evidence type="ECO:0000313" key="2">
    <source>
        <dbReference type="EMBL" id="UVE51426.1"/>
    </source>
</evidence>
<dbReference type="GeneID" id="74528428"/>
<name>A0ABY5RGF7_HALLR</name>
<protein>
    <submittedName>
        <fullName evidence="2">Uncharacterized protein</fullName>
    </submittedName>
</protein>
<organism evidence="2 3">
    <name type="scientific">Haloferax larsenii</name>
    <dbReference type="NCBI Taxonomy" id="302484"/>
    <lineage>
        <taxon>Archaea</taxon>
        <taxon>Methanobacteriati</taxon>
        <taxon>Methanobacteriota</taxon>
        <taxon>Stenosarchaea group</taxon>
        <taxon>Halobacteria</taxon>
        <taxon>Halobacteriales</taxon>
        <taxon>Haloferacaceae</taxon>
        <taxon>Haloferax</taxon>
    </lineage>
</organism>
<sequence>MSIKNAIRPHLADGEEIKSARASGVDAIVVTDRRVLEVKRSNTNSGQDLQMVSSTVFTGDHVTGAKIIEVGEEPVDMWKLVVGSSVAILCVLIGLGVNEVFPGAIGMGFGAVFALLGLGIGGAYIYTALQRSSGRIRVSILGDEGNSIGSFTLADDEIEVASAISKAVGAAHAP</sequence>
<dbReference type="Proteomes" id="UP001058330">
    <property type="component" value="Chromosome"/>
</dbReference>
<dbReference type="RefSeq" id="WP_258303169.1">
    <property type="nucleotide sequence ID" value="NZ_CP078063.1"/>
</dbReference>
<evidence type="ECO:0000256" key="1">
    <source>
        <dbReference type="SAM" id="Phobius"/>
    </source>
</evidence>
<accession>A0ABY5RGF7</accession>
<dbReference type="EMBL" id="CP078063">
    <property type="protein sequence ID" value="UVE51426.1"/>
    <property type="molecule type" value="Genomic_DNA"/>
</dbReference>
<keyword evidence="1" id="KW-0812">Transmembrane</keyword>
<feature type="transmembrane region" description="Helical" evidence="1">
    <location>
        <begin position="77"/>
        <end position="97"/>
    </location>
</feature>
<evidence type="ECO:0000313" key="3">
    <source>
        <dbReference type="Proteomes" id="UP001058330"/>
    </source>
</evidence>
<feature type="transmembrane region" description="Helical" evidence="1">
    <location>
        <begin position="103"/>
        <end position="127"/>
    </location>
</feature>
<keyword evidence="3" id="KW-1185">Reference proteome</keyword>
<keyword evidence="1" id="KW-1133">Transmembrane helix</keyword>